<reference evidence="4 5" key="1">
    <citation type="submission" date="2019-07" db="EMBL/GenBank/DDBJ databases">
        <authorList>
            <person name="Kim J."/>
        </authorList>
    </citation>
    <scope>NUCLEOTIDE SEQUENCE [LARGE SCALE GENOMIC DNA]</scope>
    <source>
        <strain evidence="4 5">N4</strain>
    </source>
</reference>
<evidence type="ECO:0000256" key="1">
    <source>
        <dbReference type="SAM" id="MobiDB-lite"/>
    </source>
</evidence>
<feature type="compositionally biased region" description="Basic and acidic residues" evidence="1">
    <location>
        <begin position="185"/>
        <end position="210"/>
    </location>
</feature>
<accession>A0A559IAT4</accession>
<sequence length="230" mass="25138">MRSGFIRLGIACIVLMLVATSCSQEPQSSGNKVEYKELKSMVVDILKTEEGQKAIESAQSGGGSSMQMKTLNTQQEEQIRLAVKDTLVSPDYEKVIEKIMKDPKFAGEFAKTISKEDKQIHKDLIKDPTYQKAVGDILKSPDLMNAYLEVTKSPEYRKQLMALMKDAMNSPLFKLEVMDMMTKAVKEELQPKENKKEKGGEGGVSEKEDSGSSEGDGSDSGGGGGQKGGQ</sequence>
<comment type="caution">
    <text evidence="4">The sequence shown here is derived from an EMBL/GenBank/DDBJ whole genome shotgun (WGS) entry which is preliminary data.</text>
</comment>
<dbReference type="Pfam" id="PF17898">
    <property type="entry name" value="GerD"/>
    <property type="match status" value="1"/>
</dbReference>
<feature type="chain" id="PRO_5022160222" evidence="2">
    <location>
        <begin position="24"/>
        <end position="230"/>
    </location>
</feature>
<evidence type="ECO:0000313" key="5">
    <source>
        <dbReference type="Proteomes" id="UP000318102"/>
    </source>
</evidence>
<dbReference type="EMBL" id="VNJK01000010">
    <property type="protein sequence ID" value="TVX84792.1"/>
    <property type="molecule type" value="Genomic_DNA"/>
</dbReference>
<dbReference type="Proteomes" id="UP000318102">
    <property type="component" value="Unassembled WGS sequence"/>
</dbReference>
<feature type="compositionally biased region" description="Gly residues" evidence="1">
    <location>
        <begin position="218"/>
        <end position="230"/>
    </location>
</feature>
<protein>
    <submittedName>
        <fullName evidence="4">Spore gernimation protein</fullName>
    </submittedName>
</protein>
<evidence type="ECO:0000259" key="3">
    <source>
        <dbReference type="Pfam" id="PF17898"/>
    </source>
</evidence>
<feature type="signal peptide" evidence="2">
    <location>
        <begin position="1"/>
        <end position="23"/>
    </location>
</feature>
<organism evidence="4 5">
    <name type="scientific">Paenibacillus agilis</name>
    <dbReference type="NCBI Taxonomy" id="3020863"/>
    <lineage>
        <taxon>Bacteria</taxon>
        <taxon>Bacillati</taxon>
        <taxon>Bacillota</taxon>
        <taxon>Bacilli</taxon>
        <taxon>Bacillales</taxon>
        <taxon>Paenibacillaceae</taxon>
        <taxon>Paenibacillus</taxon>
    </lineage>
</organism>
<dbReference type="OrthoDB" id="2375836at2"/>
<name>A0A559IAT4_9BACL</name>
<dbReference type="InterPro" id="IPR041262">
    <property type="entry name" value="GerD_central"/>
</dbReference>
<dbReference type="AlphaFoldDB" id="A0A559IAT4"/>
<keyword evidence="5" id="KW-1185">Reference proteome</keyword>
<evidence type="ECO:0000256" key="2">
    <source>
        <dbReference type="SAM" id="SignalP"/>
    </source>
</evidence>
<gene>
    <name evidence="4" type="ORF">FPZ44_25890</name>
</gene>
<dbReference type="PROSITE" id="PS51257">
    <property type="entry name" value="PROKAR_LIPOPROTEIN"/>
    <property type="match status" value="1"/>
</dbReference>
<dbReference type="NCBIfam" id="NF040801">
    <property type="entry name" value="spore_GerD"/>
    <property type="match status" value="1"/>
</dbReference>
<feature type="domain" description="Spore germination GerD central core" evidence="3">
    <location>
        <begin position="74"/>
        <end position="185"/>
    </location>
</feature>
<dbReference type="RefSeq" id="WP_144995501.1">
    <property type="nucleotide sequence ID" value="NZ_VNJK01000010.1"/>
</dbReference>
<keyword evidence="2" id="KW-0732">Signal</keyword>
<feature type="region of interest" description="Disordered" evidence="1">
    <location>
        <begin position="185"/>
        <end position="230"/>
    </location>
</feature>
<proteinExistence type="predicted"/>
<evidence type="ECO:0000313" key="4">
    <source>
        <dbReference type="EMBL" id="TVX84792.1"/>
    </source>
</evidence>